<organism evidence="1">
    <name type="scientific">Sesamum radiatum</name>
    <name type="common">Black benniseed</name>
    <dbReference type="NCBI Taxonomy" id="300843"/>
    <lineage>
        <taxon>Eukaryota</taxon>
        <taxon>Viridiplantae</taxon>
        <taxon>Streptophyta</taxon>
        <taxon>Embryophyta</taxon>
        <taxon>Tracheophyta</taxon>
        <taxon>Spermatophyta</taxon>
        <taxon>Magnoliopsida</taxon>
        <taxon>eudicotyledons</taxon>
        <taxon>Gunneridae</taxon>
        <taxon>Pentapetalae</taxon>
        <taxon>asterids</taxon>
        <taxon>lamiids</taxon>
        <taxon>Lamiales</taxon>
        <taxon>Pedaliaceae</taxon>
        <taxon>Sesamum</taxon>
    </lineage>
</organism>
<feature type="non-terminal residue" evidence="1">
    <location>
        <position position="133"/>
    </location>
</feature>
<reference evidence="1" key="1">
    <citation type="submission" date="2020-06" db="EMBL/GenBank/DDBJ databases">
        <authorList>
            <person name="Li T."/>
            <person name="Hu X."/>
            <person name="Zhang T."/>
            <person name="Song X."/>
            <person name="Zhang H."/>
            <person name="Dai N."/>
            <person name="Sheng W."/>
            <person name="Hou X."/>
            <person name="Wei L."/>
        </authorList>
    </citation>
    <scope>NUCLEOTIDE SEQUENCE</scope>
    <source>
        <strain evidence="1">G02</strain>
        <tissue evidence="1">Leaf</tissue>
    </source>
</reference>
<dbReference type="AlphaFoldDB" id="A0AAW2JFH4"/>
<gene>
    <name evidence="1" type="ORF">Sradi_6957800</name>
</gene>
<comment type="caution">
    <text evidence="1">The sequence shown here is derived from an EMBL/GenBank/DDBJ whole genome shotgun (WGS) entry which is preliminary data.</text>
</comment>
<sequence>MGAQVCRPKVEGGLGIRSVLYMNQALMLKHVWRILQADTSSIWVAWVLRHRLHNKTIWTYHSSSSSWCWNKLIKLSLVLRAGLDYRVGDGRTFTYGLTFGILKVLSFVGSPRPLYHGPPFGCLVEFGHSAGFL</sequence>
<evidence type="ECO:0000313" key="1">
    <source>
        <dbReference type="EMBL" id="KAL0293082.1"/>
    </source>
</evidence>
<dbReference type="EMBL" id="JACGWJ010000354">
    <property type="protein sequence ID" value="KAL0293082.1"/>
    <property type="molecule type" value="Genomic_DNA"/>
</dbReference>
<accession>A0AAW2JFH4</accession>
<proteinExistence type="predicted"/>
<reference evidence="1" key="2">
    <citation type="journal article" date="2024" name="Plant">
        <title>Genomic evolution and insights into agronomic trait innovations of Sesamum species.</title>
        <authorList>
            <person name="Miao H."/>
            <person name="Wang L."/>
            <person name="Qu L."/>
            <person name="Liu H."/>
            <person name="Sun Y."/>
            <person name="Le M."/>
            <person name="Wang Q."/>
            <person name="Wei S."/>
            <person name="Zheng Y."/>
            <person name="Lin W."/>
            <person name="Duan Y."/>
            <person name="Cao H."/>
            <person name="Xiong S."/>
            <person name="Wang X."/>
            <person name="Wei L."/>
            <person name="Li C."/>
            <person name="Ma Q."/>
            <person name="Ju M."/>
            <person name="Zhao R."/>
            <person name="Li G."/>
            <person name="Mu C."/>
            <person name="Tian Q."/>
            <person name="Mei H."/>
            <person name="Zhang T."/>
            <person name="Gao T."/>
            <person name="Zhang H."/>
        </authorList>
    </citation>
    <scope>NUCLEOTIDE SEQUENCE</scope>
    <source>
        <strain evidence="1">G02</strain>
    </source>
</reference>
<name>A0AAW2JFH4_SESRA</name>
<protein>
    <submittedName>
        <fullName evidence="1">Uncharacterized protein</fullName>
    </submittedName>
</protein>